<evidence type="ECO:0000313" key="3">
    <source>
        <dbReference type="Proteomes" id="UP000075883"/>
    </source>
</evidence>
<evidence type="ECO:0000313" key="2">
    <source>
        <dbReference type="EnsemblMetazoa" id="ACUA017883-PA"/>
    </source>
</evidence>
<dbReference type="EMBL" id="AXCM01009282">
    <property type="status" value="NOT_ANNOTATED_CDS"/>
    <property type="molecule type" value="Genomic_DNA"/>
</dbReference>
<feature type="compositionally biased region" description="Pro residues" evidence="1">
    <location>
        <begin position="1"/>
        <end position="11"/>
    </location>
</feature>
<dbReference type="EnsemblMetazoa" id="ACUA017883-RA">
    <property type="protein sequence ID" value="ACUA017883-PA"/>
    <property type="gene ID" value="ACUA017883"/>
</dbReference>
<name>A0A182MGR0_9DIPT</name>
<dbReference type="VEuPathDB" id="VectorBase:ACUA017883"/>
<evidence type="ECO:0000256" key="1">
    <source>
        <dbReference type="SAM" id="MobiDB-lite"/>
    </source>
</evidence>
<dbReference type="Proteomes" id="UP000075883">
    <property type="component" value="Unassembled WGS sequence"/>
</dbReference>
<reference evidence="3" key="1">
    <citation type="submission" date="2013-09" db="EMBL/GenBank/DDBJ databases">
        <title>The Genome Sequence of Anopheles culicifacies species A.</title>
        <authorList>
            <consortium name="The Broad Institute Genomics Platform"/>
            <person name="Neafsey D.E."/>
            <person name="Besansky N."/>
            <person name="Howell P."/>
            <person name="Walton C."/>
            <person name="Young S.K."/>
            <person name="Zeng Q."/>
            <person name="Gargeya S."/>
            <person name="Fitzgerald M."/>
            <person name="Haas B."/>
            <person name="Abouelleil A."/>
            <person name="Allen A.W."/>
            <person name="Alvarado L."/>
            <person name="Arachchi H.M."/>
            <person name="Berlin A.M."/>
            <person name="Chapman S.B."/>
            <person name="Gainer-Dewar J."/>
            <person name="Goldberg J."/>
            <person name="Griggs A."/>
            <person name="Gujja S."/>
            <person name="Hansen M."/>
            <person name="Howarth C."/>
            <person name="Imamovic A."/>
            <person name="Ireland A."/>
            <person name="Larimer J."/>
            <person name="McCowan C."/>
            <person name="Murphy C."/>
            <person name="Pearson M."/>
            <person name="Poon T.W."/>
            <person name="Priest M."/>
            <person name="Roberts A."/>
            <person name="Saif S."/>
            <person name="Shea T."/>
            <person name="Sisk P."/>
            <person name="Sykes S."/>
            <person name="Wortman J."/>
            <person name="Nusbaum C."/>
            <person name="Birren B."/>
        </authorList>
    </citation>
    <scope>NUCLEOTIDE SEQUENCE [LARGE SCALE GENOMIC DNA]</scope>
    <source>
        <strain evidence="3">A-37</strain>
    </source>
</reference>
<keyword evidence="3" id="KW-1185">Reference proteome</keyword>
<organism evidence="2 3">
    <name type="scientific">Anopheles culicifacies</name>
    <dbReference type="NCBI Taxonomy" id="139723"/>
    <lineage>
        <taxon>Eukaryota</taxon>
        <taxon>Metazoa</taxon>
        <taxon>Ecdysozoa</taxon>
        <taxon>Arthropoda</taxon>
        <taxon>Hexapoda</taxon>
        <taxon>Insecta</taxon>
        <taxon>Pterygota</taxon>
        <taxon>Neoptera</taxon>
        <taxon>Endopterygota</taxon>
        <taxon>Diptera</taxon>
        <taxon>Nematocera</taxon>
        <taxon>Culicoidea</taxon>
        <taxon>Culicidae</taxon>
        <taxon>Anophelinae</taxon>
        <taxon>Anopheles</taxon>
        <taxon>culicifacies species complex</taxon>
    </lineage>
</organism>
<protein>
    <submittedName>
        <fullName evidence="2">Uncharacterized protein</fullName>
    </submittedName>
</protein>
<dbReference type="AlphaFoldDB" id="A0A182MGR0"/>
<accession>A0A182MGR0</accession>
<reference evidence="2" key="2">
    <citation type="submission" date="2020-05" db="UniProtKB">
        <authorList>
            <consortium name="EnsemblMetazoa"/>
        </authorList>
    </citation>
    <scope>IDENTIFICATION</scope>
    <source>
        <strain evidence="2">A-37</strain>
    </source>
</reference>
<feature type="region of interest" description="Disordered" evidence="1">
    <location>
        <begin position="1"/>
        <end position="44"/>
    </location>
</feature>
<proteinExistence type="predicted"/>
<feature type="compositionally biased region" description="Acidic residues" evidence="1">
    <location>
        <begin position="18"/>
        <end position="35"/>
    </location>
</feature>
<sequence>MPPVTPTPTGPPILYGEVTEDDEDEWPPEGPDEPSADSWRDRENLRGFNPSPATPLVTYCCSELKKLIFWLGTCECLSSGSVRVLVSCFGPIVAFLVRWAVLETTSMSLVERCSSSLV</sequence>